<dbReference type="GO" id="GO:0007165">
    <property type="term" value="P:signal transduction"/>
    <property type="evidence" value="ECO:0007669"/>
    <property type="project" value="InterPro"/>
</dbReference>
<dbReference type="EMBL" id="ASPP01006976">
    <property type="protein sequence ID" value="ETO27897.1"/>
    <property type="molecule type" value="Genomic_DNA"/>
</dbReference>
<dbReference type="PANTHER" id="PTHR19850">
    <property type="entry name" value="GUANINE NUCLEOTIDE-BINDING PROTEIN BETA G PROTEIN BETA"/>
    <property type="match status" value="1"/>
</dbReference>
<dbReference type="InterPro" id="IPR015943">
    <property type="entry name" value="WD40/YVTN_repeat-like_dom_sf"/>
</dbReference>
<gene>
    <name evidence="3" type="ORF">RFI_09238</name>
</gene>
<comment type="caution">
    <text evidence="3">The sequence shown here is derived from an EMBL/GenBank/DDBJ whole genome shotgun (WGS) entry which is preliminary data.</text>
</comment>
<protein>
    <submittedName>
        <fullName evidence="3">Uncharacterized protein</fullName>
    </submittedName>
</protein>
<keyword evidence="1" id="KW-0853">WD repeat</keyword>
<evidence type="ECO:0000256" key="2">
    <source>
        <dbReference type="SAM" id="Coils"/>
    </source>
</evidence>
<dbReference type="InterPro" id="IPR016346">
    <property type="entry name" value="G-protein_beta_1-5"/>
</dbReference>
<keyword evidence="4" id="KW-1185">Reference proteome</keyword>
<feature type="repeat" description="WD" evidence="1">
    <location>
        <begin position="176"/>
        <end position="216"/>
    </location>
</feature>
<dbReference type="SMART" id="SM00320">
    <property type="entry name" value="WD40"/>
    <property type="match status" value="4"/>
</dbReference>
<evidence type="ECO:0000256" key="1">
    <source>
        <dbReference type="PROSITE-ProRule" id="PRU00221"/>
    </source>
</evidence>
<dbReference type="Gene3D" id="2.130.10.10">
    <property type="entry name" value="YVTN repeat-like/Quinoprotein amine dehydrogenase"/>
    <property type="match status" value="1"/>
</dbReference>
<organism evidence="3 4">
    <name type="scientific">Reticulomyxa filosa</name>
    <dbReference type="NCBI Taxonomy" id="46433"/>
    <lineage>
        <taxon>Eukaryota</taxon>
        <taxon>Sar</taxon>
        <taxon>Rhizaria</taxon>
        <taxon>Retaria</taxon>
        <taxon>Foraminifera</taxon>
        <taxon>Monothalamids</taxon>
        <taxon>Reticulomyxidae</taxon>
        <taxon>Reticulomyxa</taxon>
    </lineage>
</organism>
<dbReference type="Pfam" id="PF00400">
    <property type="entry name" value="WD40"/>
    <property type="match status" value="4"/>
</dbReference>
<dbReference type="SUPFAM" id="SSF50978">
    <property type="entry name" value="WD40 repeat-like"/>
    <property type="match status" value="1"/>
</dbReference>
<name>X6NRF1_RETFI</name>
<dbReference type="Proteomes" id="UP000023152">
    <property type="component" value="Unassembled WGS sequence"/>
</dbReference>
<accession>X6NRF1</accession>
<feature type="coiled-coil region" evidence="2">
    <location>
        <begin position="1"/>
        <end position="35"/>
    </location>
</feature>
<dbReference type="InterPro" id="IPR036322">
    <property type="entry name" value="WD40_repeat_dom_sf"/>
</dbReference>
<dbReference type="OrthoDB" id="10255630at2759"/>
<reference evidence="3 4" key="1">
    <citation type="journal article" date="2013" name="Curr. Biol.">
        <title>The Genome of the Foraminiferan Reticulomyxa filosa.</title>
        <authorList>
            <person name="Glockner G."/>
            <person name="Hulsmann N."/>
            <person name="Schleicher M."/>
            <person name="Noegel A.A."/>
            <person name="Eichinger L."/>
            <person name="Gallinger C."/>
            <person name="Pawlowski J."/>
            <person name="Sierra R."/>
            <person name="Euteneuer U."/>
            <person name="Pillet L."/>
            <person name="Moustafa A."/>
            <person name="Platzer M."/>
            <person name="Groth M."/>
            <person name="Szafranski K."/>
            <person name="Schliwa M."/>
        </authorList>
    </citation>
    <scope>NUCLEOTIDE SEQUENCE [LARGE SCALE GENOMIC DNA]</scope>
</reference>
<dbReference type="InterPro" id="IPR001680">
    <property type="entry name" value="WD40_rpt"/>
</dbReference>
<dbReference type="AlphaFoldDB" id="X6NRF1"/>
<dbReference type="PROSITE" id="PS50294">
    <property type="entry name" value="WD_REPEATS_REGION"/>
    <property type="match status" value="1"/>
</dbReference>
<feature type="repeat" description="WD" evidence="1">
    <location>
        <begin position="62"/>
        <end position="90"/>
    </location>
</feature>
<dbReference type="PROSITE" id="PS50082">
    <property type="entry name" value="WD_REPEATS_2"/>
    <property type="match status" value="3"/>
</dbReference>
<keyword evidence="2" id="KW-0175">Coiled coil</keyword>
<evidence type="ECO:0000313" key="4">
    <source>
        <dbReference type="Proteomes" id="UP000023152"/>
    </source>
</evidence>
<evidence type="ECO:0000313" key="3">
    <source>
        <dbReference type="EMBL" id="ETO27897.1"/>
    </source>
</evidence>
<proteinExistence type="predicted"/>
<feature type="repeat" description="WD" evidence="1">
    <location>
        <begin position="217"/>
        <end position="249"/>
    </location>
</feature>
<sequence>MLQLLKQVANIDNELKECKEQIEQLKAMIKEKSQVSNILKIYSKSEQFKELNKNGLKVKGLLKGHFGKIYGVDWHKDNRHLLSASQDGKLLFCFNLYFFIDEYFCCYWHMQIWDTFTTKKKNYVSLQSGYVMSCAFSPSGNLTASGGLDNVCTIFDISDTYKNWEKYEQDRPKYVLIGHEQYLSCCKFFDENTIITTSGDSTAGCWDIEKEQMVDTFLGHTGDIMSVSIDRSSHLCITGSIDGTAKVWDHRTPTRCILNFCGYHESDIKWLYKNKNK</sequence>